<sequence>LTPVKPGDIYLFVSESQMLTEGCTLGIKEGVINQLYTRIQFAVSKEQLLSPKEIANPCP</sequence>
<protein>
    <submittedName>
        <fullName evidence="1">Uncharacterized protein</fullName>
    </submittedName>
</protein>
<gene>
    <name evidence="1" type="ORF">FWK35_00004707</name>
</gene>
<keyword evidence="2" id="KW-1185">Reference proteome</keyword>
<reference evidence="1 2" key="1">
    <citation type="submission" date="2019-08" db="EMBL/GenBank/DDBJ databases">
        <title>Whole genome of Aphis craccivora.</title>
        <authorList>
            <person name="Voronova N.V."/>
            <person name="Shulinski R.S."/>
            <person name="Bandarenka Y.V."/>
            <person name="Zhorov D.G."/>
            <person name="Warner D."/>
        </authorList>
    </citation>
    <scope>NUCLEOTIDE SEQUENCE [LARGE SCALE GENOMIC DNA]</scope>
    <source>
        <strain evidence="1">180601</strain>
        <tissue evidence="1">Whole Body</tissue>
    </source>
</reference>
<organism evidence="1 2">
    <name type="scientific">Aphis craccivora</name>
    <name type="common">Cowpea aphid</name>
    <dbReference type="NCBI Taxonomy" id="307492"/>
    <lineage>
        <taxon>Eukaryota</taxon>
        <taxon>Metazoa</taxon>
        <taxon>Ecdysozoa</taxon>
        <taxon>Arthropoda</taxon>
        <taxon>Hexapoda</taxon>
        <taxon>Insecta</taxon>
        <taxon>Pterygota</taxon>
        <taxon>Neoptera</taxon>
        <taxon>Paraneoptera</taxon>
        <taxon>Hemiptera</taxon>
        <taxon>Sternorrhyncha</taxon>
        <taxon>Aphidomorpha</taxon>
        <taxon>Aphidoidea</taxon>
        <taxon>Aphididae</taxon>
        <taxon>Aphidini</taxon>
        <taxon>Aphis</taxon>
        <taxon>Aphis</taxon>
    </lineage>
</organism>
<evidence type="ECO:0000313" key="1">
    <source>
        <dbReference type="EMBL" id="KAF0774001.1"/>
    </source>
</evidence>
<dbReference type="AlphaFoldDB" id="A0A6G0ZQW0"/>
<proteinExistence type="predicted"/>
<dbReference type="OrthoDB" id="6602099at2759"/>
<dbReference type="EMBL" id="VUJU01000015">
    <property type="protein sequence ID" value="KAF0774001.1"/>
    <property type="molecule type" value="Genomic_DNA"/>
</dbReference>
<name>A0A6G0ZQW0_APHCR</name>
<comment type="caution">
    <text evidence="1">The sequence shown here is derived from an EMBL/GenBank/DDBJ whole genome shotgun (WGS) entry which is preliminary data.</text>
</comment>
<feature type="non-terminal residue" evidence="1">
    <location>
        <position position="1"/>
    </location>
</feature>
<evidence type="ECO:0000313" key="2">
    <source>
        <dbReference type="Proteomes" id="UP000478052"/>
    </source>
</evidence>
<accession>A0A6G0ZQW0</accession>
<dbReference type="Proteomes" id="UP000478052">
    <property type="component" value="Unassembled WGS sequence"/>
</dbReference>